<dbReference type="GO" id="GO:0009279">
    <property type="term" value="C:cell outer membrane"/>
    <property type="evidence" value="ECO:0007669"/>
    <property type="project" value="UniProtKB-SubCell"/>
</dbReference>
<evidence type="ECO:0000256" key="6">
    <source>
        <dbReference type="ARBA" id="ARBA00023136"/>
    </source>
</evidence>
<comment type="similarity">
    <text evidence="2">Belongs to the OmpP1/FadL family.</text>
</comment>
<reference evidence="9 10" key="1">
    <citation type="submission" date="2016-10" db="EMBL/GenBank/DDBJ databases">
        <authorList>
            <person name="de Groot N.N."/>
        </authorList>
    </citation>
    <scope>NUCLEOTIDE SEQUENCE [LARGE SCALE GENOMIC DNA]</scope>
    <source>
        <strain evidence="9 10">DSM 26880</strain>
    </source>
</reference>
<keyword evidence="4" id="KW-0812">Transmembrane</keyword>
<keyword evidence="10" id="KW-1185">Reference proteome</keyword>
<evidence type="ECO:0000256" key="2">
    <source>
        <dbReference type="ARBA" id="ARBA00008163"/>
    </source>
</evidence>
<dbReference type="OrthoDB" id="6679728at2"/>
<dbReference type="Gene3D" id="2.40.160.60">
    <property type="entry name" value="Outer membrane protein transport protein (OMPP1/FadL/TodX)"/>
    <property type="match status" value="1"/>
</dbReference>
<gene>
    <name evidence="9" type="ORF">SAMN05444340_102343</name>
</gene>
<evidence type="ECO:0000313" key="10">
    <source>
        <dbReference type="Proteomes" id="UP000199286"/>
    </source>
</evidence>
<dbReference type="RefSeq" id="WP_089879623.1">
    <property type="nucleotide sequence ID" value="NZ_FNPF01000002.1"/>
</dbReference>
<protein>
    <submittedName>
        <fullName evidence="9">Long-chain fatty acid transport protein</fullName>
    </submittedName>
</protein>
<keyword evidence="3" id="KW-1134">Transmembrane beta strand</keyword>
<proteinExistence type="inferred from homology"/>
<dbReference type="EMBL" id="FNPF01000002">
    <property type="protein sequence ID" value="SDY02496.1"/>
    <property type="molecule type" value="Genomic_DNA"/>
</dbReference>
<accession>A0A1H3GGR8</accession>
<comment type="subcellular location">
    <subcellularLocation>
        <location evidence="1">Cell outer membrane</location>
        <topology evidence="1">Multi-pass membrane protein</topology>
    </subcellularLocation>
</comment>
<feature type="chain" id="PRO_5011558518" evidence="8">
    <location>
        <begin position="21"/>
        <end position="433"/>
    </location>
</feature>
<keyword evidence="6" id="KW-0472">Membrane</keyword>
<evidence type="ECO:0000256" key="8">
    <source>
        <dbReference type="SAM" id="SignalP"/>
    </source>
</evidence>
<name>A0A1H3GGR8_9RHOB</name>
<dbReference type="PANTHER" id="PTHR35093:SF8">
    <property type="entry name" value="OUTER MEMBRANE PROTEIN NMB0088-RELATED"/>
    <property type="match status" value="1"/>
</dbReference>
<dbReference type="AlphaFoldDB" id="A0A1H3GGR8"/>
<dbReference type="InterPro" id="IPR005017">
    <property type="entry name" value="OMPP1/FadL/TodX"/>
</dbReference>
<keyword evidence="7" id="KW-0998">Cell outer membrane</keyword>
<dbReference type="STRING" id="321339.SAMN05444340_102343"/>
<evidence type="ECO:0000256" key="1">
    <source>
        <dbReference type="ARBA" id="ARBA00004571"/>
    </source>
</evidence>
<sequence length="433" mass="45091">MKKTLTGAAIAALAATGAQAGGLDRSGQSVSAIFDEAGTAKLNFGYVIPSITGEDIGSGGGDYDVGEAYIQPGITYTNALKGGFNYAIILDKPYGADVSYDDDPTTSNLGGTMADLNSQALTFVGRYALNERFSVFAGLGVQSVDAEVALNGNAYANAITTAGVARGFNALTPSAFPDLDPALLGRALNGDGTAVTEINSTYTAVNSDVFNNILLPNFGTARGDFVAGDGYNFEMEKTNRPTYLLGAAYEIPSIAMRIAGTYRFETEHTADTTETVAGTVTDGEVEYVTPQSFNLEAQTGVAPGTLVTLGYRWTEFSAVDLVPERLGSDLVDLDDSHRYTLGIGRQFNEQLAGSASISYEPTNDRDTVSPLGPTDGLFGVSLGARYNSGALSLSGGVNYTWLGDADAGVADRAVASFEDNHAVGIGLQAALTF</sequence>
<evidence type="ECO:0000256" key="4">
    <source>
        <dbReference type="ARBA" id="ARBA00022692"/>
    </source>
</evidence>
<dbReference type="Proteomes" id="UP000199286">
    <property type="component" value="Unassembled WGS sequence"/>
</dbReference>
<dbReference type="Pfam" id="PF03349">
    <property type="entry name" value="Toluene_X"/>
    <property type="match status" value="1"/>
</dbReference>
<evidence type="ECO:0000256" key="5">
    <source>
        <dbReference type="ARBA" id="ARBA00022729"/>
    </source>
</evidence>
<evidence type="ECO:0000256" key="7">
    <source>
        <dbReference type="ARBA" id="ARBA00023237"/>
    </source>
</evidence>
<evidence type="ECO:0000313" key="9">
    <source>
        <dbReference type="EMBL" id="SDY02496.1"/>
    </source>
</evidence>
<keyword evidence="5 8" id="KW-0732">Signal</keyword>
<dbReference type="GO" id="GO:0015483">
    <property type="term" value="F:long-chain fatty acid transporting porin activity"/>
    <property type="evidence" value="ECO:0007669"/>
    <property type="project" value="TreeGrafter"/>
</dbReference>
<dbReference type="PANTHER" id="PTHR35093">
    <property type="entry name" value="OUTER MEMBRANE PROTEIN NMB0088-RELATED"/>
    <property type="match status" value="1"/>
</dbReference>
<evidence type="ECO:0000256" key="3">
    <source>
        <dbReference type="ARBA" id="ARBA00022452"/>
    </source>
</evidence>
<organism evidence="9 10">
    <name type="scientific">Citreimonas salinaria</name>
    <dbReference type="NCBI Taxonomy" id="321339"/>
    <lineage>
        <taxon>Bacteria</taxon>
        <taxon>Pseudomonadati</taxon>
        <taxon>Pseudomonadota</taxon>
        <taxon>Alphaproteobacteria</taxon>
        <taxon>Rhodobacterales</taxon>
        <taxon>Roseobacteraceae</taxon>
        <taxon>Citreimonas</taxon>
    </lineage>
</organism>
<dbReference type="SUPFAM" id="SSF56935">
    <property type="entry name" value="Porins"/>
    <property type="match status" value="1"/>
</dbReference>
<feature type="signal peptide" evidence="8">
    <location>
        <begin position="1"/>
        <end position="20"/>
    </location>
</feature>